<dbReference type="AlphaFoldDB" id="A0A4R8PY44"/>
<dbReference type="SFLD" id="SFLDS00003">
    <property type="entry name" value="Haloacid_Dehalogenase"/>
    <property type="match status" value="1"/>
</dbReference>
<dbReference type="Gene3D" id="1.10.150.450">
    <property type="match status" value="1"/>
</dbReference>
<keyword evidence="2" id="KW-1185">Reference proteome</keyword>
<dbReference type="GO" id="GO:0006206">
    <property type="term" value="P:pyrimidine nucleobase metabolic process"/>
    <property type="evidence" value="ECO:0007669"/>
    <property type="project" value="TreeGrafter"/>
</dbReference>
<dbReference type="GO" id="GO:0008252">
    <property type="term" value="F:nucleotidase activity"/>
    <property type="evidence" value="ECO:0007669"/>
    <property type="project" value="TreeGrafter"/>
</dbReference>
<dbReference type="InterPro" id="IPR023214">
    <property type="entry name" value="HAD_sf"/>
</dbReference>
<evidence type="ECO:0000313" key="1">
    <source>
        <dbReference type="EMBL" id="TDZ29226.1"/>
    </source>
</evidence>
<accession>A0A4R8PY44</accession>
<dbReference type="SUPFAM" id="SSF56784">
    <property type="entry name" value="HAD-like"/>
    <property type="match status" value="1"/>
</dbReference>
<dbReference type="GO" id="GO:0009166">
    <property type="term" value="P:nucleotide catabolic process"/>
    <property type="evidence" value="ECO:0007669"/>
    <property type="project" value="TreeGrafter"/>
</dbReference>
<dbReference type="InterPro" id="IPR052791">
    <property type="entry name" value="SSM1_domain"/>
</dbReference>
<organism evidence="1 2">
    <name type="scientific">Colletotrichum spinosum</name>
    <dbReference type="NCBI Taxonomy" id="1347390"/>
    <lineage>
        <taxon>Eukaryota</taxon>
        <taxon>Fungi</taxon>
        <taxon>Dikarya</taxon>
        <taxon>Ascomycota</taxon>
        <taxon>Pezizomycotina</taxon>
        <taxon>Sordariomycetes</taxon>
        <taxon>Hypocreomycetidae</taxon>
        <taxon>Glomerellales</taxon>
        <taxon>Glomerellaceae</taxon>
        <taxon>Colletotrichum</taxon>
        <taxon>Colletotrichum orbiculare species complex</taxon>
    </lineage>
</organism>
<gene>
    <name evidence="1" type="ORF">C8035_v006636</name>
</gene>
<dbReference type="PANTHER" id="PTHR47438:SF1">
    <property type="entry name" value="PHOSPHATE METABOLISM PROTEIN 8-RELATED"/>
    <property type="match status" value="1"/>
</dbReference>
<dbReference type="SFLD" id="SFLDG01132">
    <property type="entry name" value="C1.5.3:_5'-Nucleotidase_Like"/>
    <property type="match status" value="1"/>
</dbReference>
<dbReference type="Pfam" id="PF00702">
    <property type="entry name" value="Hydrolase"/>
    <property type="match status" value="1"/>
</dbReference>
<reference evidence="1 2" key="1">
    <citation type="submission" date="2018-11" db="EMBL/GenBank/DDBJ databases">
        <title>Genome sequence and assembly of Colletotrichum spinosum.</title>
        <authorList>
            <person name="Gan P."/>
            <person name="Shirasu K."/>
        </authorList>
    </citation>
    <scope>NUCLEOTIDE SEQUENCE [LARGE SCALE GENOMIC DNA]</scope>
    <source>
        <strain evidence="1 2">CBS 515.97</strain>
    </source>
</reference>
<dbReference type="PANTHER" id="PTHR47438">
    <property type="entry name" value="PHOSPHATE METABOLISM PROTEIN 8-RELATED"/>
    <property type="match status" value="1"/>
</dbReference>
<evidence type="ECO:0000313" key="2">
    <source>
        <dbReference type="Proteomes" id="UP000295083"/>
    </source>
</evidence>
<evidence type="ECO:0008006" key="3">
    <source>
        <dbReference type="Google" id="ProtNLM"/>
    </source>
</evidence>
<dbReference type="InterPro" id="IPR010237">
    <property type="entry name" value="Pyr-5-nucltdase"/>
</dbReference>
<proteinExistence type="predicted"/>
<protein>
    <recommendedName>
        <fullName evidence="3">Suppressor of disruption of TFIIS</fullName>
    </recommendedName>
</protein>
<dbReference type="EMBL" id="QAPG01000296">
    <property type="protein sequence ID" value="TDZ29226.1"/>
    <property type="molecule type" value="Genomic_DNA"/>
</dbReference>
<dbReference type="SFLD" id="SFLDG01129">
    <property type="entry name" value="C1.5:_HAD__Beta-PGM__Phosphata"/>
    <property type="match status" value="1"/>
</dbReference>
<dbReference type="Gene3D" id="3.40.50.1000">
    <property type="entry name" value="HAD superfamily/HAD-like"/>
    <property type="match status" value="1"/>
</dbReference>
<dbReference type="InterPro" id="IPR036412">
    <property type="entry name" value="HAD-like_sf"/>
</dbReference>
<dbReference type="NCBIfam" id="TIGR01509">
    <property type="entry name" value="HAD-SF-IA-v3"/>
    <property type="match status" value="1"/>
</dbReference>
<name>A0A4R8PY44_9PEZI</name>
<sequence length="239" mass="27356">MAATQANGAQGSRPVLFFDIDNCLYPRSHKIHDLMAELIYKYFATRLSLPADDAARLADEYYTKYGLAIEGLVRHHQIDPLDFNGKVDDALPLEDILRPDAELRRLLQDLDRGKVRLWLFTNGYVTHARRVVRLLGVDDLFEGLTYCDYAELPFVCKPSGQSFRRAMRQAGVDEAGECYFVDDSYNNCKSAEELGWTAAHLVEEDLPLPETKASTYQIRHLRELRRVYPQFFKSSNASI</sequence>
<comment type="caution">
    <text evidence="1">The sequence shown here is derived from an EMBL/GenBank/DDBJ whole genome shotgun (WGS) entry which is preliminary data.</text>
</comment>
<dbReference type="NCBIfam" id="TIGR01993">
    <property type="entry name" value="Pyr-5-nucltdase"/>
    <property type="match status" value="1"/>
</dbReference>
<dbReference type="Proteomes" id="UP000295083">
    <property type="component" value="Unassembled WGS sequence"/>
</dbReference>
<dbReference type="InterPro" id="IPR006439">
    <property type="entry name" value="HAD-SF_hydro_IA"/>
</dbReference>